<evidence type="ECO:0000313" key="12">
    <source>
        <dbReference type="Proteomes" id="UP000824037"/>
    </source>
</evidence>
<feature type="transmembrane region" description="Helical" evidence="9">
    <location>
        <begin position="95"/>
        <end position="119"/>
    </location>
</feature>
<dbReference type="InterPro" id="IPR036259">
    <property type="entry name" value="MFS_trans_sf"/>
</dbReference>
<dbReference type="Proteomes" id="UP000824037">
    <property type="component" value="Unassembled WGS sequence"/>
</dbReference>
<dbReference type="GO" id="GO:0022857">
    <property type="term" value="F:transmembrane transporter activity"/>
    <property type="evidence" value="ECO:0007669"/>
    <property type="project" value="InterPro"/>
</dbReference>
<evidence type="ECO:0000256" key="5">
    <source>
        <dbReference type="ARBA" id="ARBA00022692"/>
    </source>
</evidence>
<dbReference type="InterPro" id="IPR011701">
    <property type="entry name" value="MFS"/>
</dbReference>
<gene>
    <name evidence="11" type="ORF">H9815_07820</name>
</gene>
<dbReference type="InterPro" id="IPR004638">
    <property type="entry name" value="EmrB-like"/>
</dbReference>
<feature type="transmembrane region" description="Helical" evidence="9">
    <location>
        <begin position="218"/>
        <end position="238"/>
    </location>
</feature>
<feature type="transmembrane region" description="Helical" evidence="9">
    <location>
        <begin position="125"/>
        <end position="146"/>
    </location>
</feature>
<feature type="transmembrane region" description="Helical" evidence="9">
    <location>
        <begin position="352"/>
        <end position="370"/>
    </location>
</feature>
<feature type="transmembrane region" description="Helical" evidence="9">
    <location>
        <begin position="319"/>
        <end position="340"/>
    </location>
</feature>
<protein>
    <submittedName>
        <fullName evidence="11">Multidrug efflux MFS transporter</fullName>
    </submittedName>
</protein>
<dbReference type="SUPFAM" id="SSF103473">
    <property type="entry name" value="MFS general substrate transporter"/>
    <property type="match status" value="1"/>
</dbReference>
<keyword evidence="6 9" id="KW-1133">Transmembrane helix</keyword>
<feature type="transmembrane region" description="Helical" evidence="9">
    <location>
        <begin position="244"/>
        <end position="262"/>
    </location>
</feature>
<keyword evidence="3" id="KW-0813">Transport</keyword>
<feature type="transmembrane region" description="Helical" evidence="9">
    <location>
        <begin position="376"/>
        <end position="394"/>
    </location>
</feature>
<comment type="caution">
    <text evidence="11">The sequence shown here is derived from an EMBL/GenBank/DDBJ whole genome shotgun (WGS) entry which is preliminary data.</text>
</comment>
<evidence type="ECO:0000313" key="11">
    <source>
        <dbReference type="EMBL" id="HIZ35671.1"/>
    </source>
</evidence>
<dbReference type="PROSITE" id="PS50850">
    <property type="entry name" value="MFS"/>
    <property type="match status" value="1"/>
</dbReference>
<dbReference type="CDD" id="cd17503">
    <property type="entry name" value="MFS_LmrB_MDR_like"/>
    <property type="match status" value="1"/>
</dbReference>
<evidence type="ECO:0000256" key="6">
    <source>
        <dbReference type="ARBA" id="ARBA00022989"/>
    </source>
</evidence>
<dbReference type="EMBL" id="DXBY01000134">
    <property type="protein sequence ID" value="HIZ35671.1"/>
    <property type="molecule type" value="Genomic_DNA"/>
</dbReference>
<evidence type="ECO:0000259" key="10">
    <source>
        <dbReference type="PROSITE" id="PS50850"/>
    </source>
</evidence>
<dbReference type="PANTHER" id="PTHR42718">
    <property type="entry name" value="MAJOR FACILITATOR SUPERFAMILY MULTIDRUG TRANSPORTER MFSC"/>
    <property type="match status" value="1"/>
</dbReference>
<accession>A0A9D2EE51</accession>
<sequence length="491" mass="50901">GVTSVSQSASPTSRDAHQRPVPAASSPGMIIGVMVVAAFVMILNETIVSIALPHLATELGVTTSTVQWLISGFLVTMAVVIPTTGFLLERFTPRQVFLVAIGSFTVGTLVAALATSFPVLLLGRMVQACGTAVMIPLVMTSVMKLIPADRRGAMMGTISIVIGVAPAIGPTVGGAILHALGWRWMFWLVLFLAVAMFVFGLLRLYVPSETRRVPLDGASVLLSAIGFAGLVYGLSSIGQGGGVLPPWASIGIGVVGLVLFVLRQRRLQRQDRPLLDLRTLGYARYRVALILSLFVFMALLGAGAILLPIYLQNVLRHDTLVAGLALLPGGLMMAAVARPVGRLYDRVGARPLVIPGAVGMTLALGLFAALGAGAPLVAVIGVHVLLMGSLGLMMTPLMTDALGALTDDLYSHGSALLATLQQVAGALGSAVFVTVAALGSQGPPGIPDVHGLQLAFIVAGSIGVLAIGVALMFKRPQPAVDVEELTGSDDH</sequence>
<evidence type="ECO:0000256" key="9">
    <source>
        <dbReference type="SAM" id="Phobius"/>
    </source>
</evidence>
<feature type="transmembrane region" description="Helical" evidence="9">
    <location>
        <begin position="184"/>
        <end position="206"/>
    </location>
</feature>
<dbReference type="PRINTS" id="PR01036">
    <property type="entry name" value="TCRTETB"/>
</dbReference>
<reference evidence="11" key="2">
    <citation type="submission" date="2021-04" db="EMBL/GenBank/DDBJ databases">
        <authorList>
            <person name="Gilroy R."/>
        </authorList>
    </citation>
    <scope>NUCLEOTIDE SEQUENCE</scope>
    <source>
        <strain evidence="11">ChiGjej4B4-7305</strain>
    </source>
</reference>
<feature type="transmembrane region" description="Helical" evidence="9">
    <location>
        <begin position="415"/>
        <end position="439"/>
    </location>
</feature>
<keyword evidence="7 9" id="KW-0472">Membrane</keyword>
<evidence type="ECO:0000256" key="4">
    <source>
        <dbReference type="ARBA" id="ARBA00022475"/>
    </source>
</evidence>
<reference evidence="11" key="1">
    <citation type="journal article" date="2021" name="PeerJ">
        <title>Extensive microbial diversity within the chicken gut microbiome revealed by metagenomics and culture.</title>
        <authorList>
            <person name="Gilroy R."/>
            <person name="Ravi A."/>
            <person name="Getino M."/>
            <person name="Pursley I."/>
            <person name="Horton D.L."/>
            <person name="Alikhan N.F."/>
            <person name="Baker D."/>
            <person name="Gharbi K."/>
            <person name="Hall N."/>
            <person name="Watson M."/>
            <person name="Adriaenssens E.M."/>
            <person name="Foster-Nyarko E."/>
            <person name="Jarju S."/>
            <person name="Secka A."/>
            <person name="Antonio M."/>
            <person name="Oren A."/>
            <person name="Chaudhuri R.R."/>
            <person name="La Ragione R."/>
            <person name="Hildebrand F."/>
            <person name="Pallen M.J."/>
        </authorList>
    </citation>
    <scope>NUCLEOTIDE SEQUENCE</scope>
    <source>
        <strain evidence="11">ChiGjej4B4-7305</strain>
    </source>
</reference>
<evidence type="ECO:0000256" key="2">
    <source>
        <dbReference type="ARBA" id="ARBA00008537"/>
    </source>
</evidence>
<dbReference type="PANTHER" id="PTHR42718:SF9">
    <property type="entry name" value="MAJOR FACILITATOR SUPERFAMILY MULTIDRUG TRANSPORTER MFSC"/>
    <property type="match status" value="1"/>
</dbReference>
<dbReference type="InterPro" id="IPR020846">
    <property type="entry name" value="MFS_dom"/>
</dbReference>
<comment type="subcellular location">
    <subcellularLocation>
        <location evidence="1">Cell membrane</location>
        <topology evidence="1">Multi-pass membrane protein</topology>
    </subcellularLocation>
</comment>
<feature type="transmembrane region" description="Helical" evidence="9">
    <location>
        <begin position="68"/>
        <end position="88"/>
    </location>
</feature>
<feature type="domain" description="Major facilitator superfamily (MFS) profile" evidence="10">
    <location>
        <begin position="30"/>
        <end position="478"/>
    </location>
</feature>
<dbReference type="AlphaFoldDB" id="A0A9D2EE51"/>
<comment type="similarity">
    <text evidence="2">Belongs to the major facilitator superfamily. EmrB family.</text>
</comment>
<feature type="transmembrane region" description="Helical" evidence="9">
    <location>
        <begin position="29"/>
        <end position="56"/>
    </location>
</feature>
<evidence type="ECO:0000256" key="1">
    <source>
        <dbReference type="ARBA" id="ARBA00004651"/>
    </source>
</evidence>
<keyword evidence="5 9" id="KW-0812">Transmembrane</keyword>
<dbReference type="GO" id="GO:0005886">
    <property type="term" value="C:plasma membrane"/>
    <property type="evidence" value="ECO:0007669"/>
    <property type="project" value="UniProtKB-SubCell"/>
</dbReference>
<feature type="transmembrane region" description="Helical" evidence="9">
    <location>
        <begin position="283"/>
        <end position="307"/>
    </location>
</feature>
<feature type="region of interest" description="Disordered" evidence="8">
    <location>
        <begin position="1"/>
        <end position="23"/>
    </location>
</feature>
<evidence type="ECO:0000256" key="7">
    <source>
        <dbReference type="ARBA" id="ARBA00023136"/>
    </source>
</evidence>
<evidence type="ECO:0000256" key="3">
    <source>
        <dbReference type="ARBA" id="ARBA00022448"/>
    </source>
</evidence>
<evidence type="ECO:0000256" key="8">
    <source>
        <dbReference type="SAM" id="MobiDB-lite"/>
    </source>
</evidence>
<name>A0A9D2EE51_9MICO</name>
<feature type="compositionally biased region" description="Polar residues" evidence="8">
    <location>
        <begin position="1"/>
        <end position="13"/>
    </location>
</feature>
<feature type="transmembrane region" description="Helical" evidence="9">
    <location>
        <begin position="158"/>
        <end position="178"/>
    </location>
</feature>
<feature type="transmembrane region" description="Helical" evidence="9">
    <location>
        <begin position="451"/>
        <end position="473"/>
    </location>
</feature>
<dbReference type="Gene3D" id="1.20.1720.10">
    <property type="entry name" value="Multidrug resistance protein D"/>
    <property type="match status" value="1"/>
</dbReference>
<dbReference type="NCBIfam" id="TIGR00711">
    <property type="entry name" value="efflux_EmrB"/>
    <property type="match status" value="1"/>
</dbReference>
<keyword evidence="4" id="KW-1003">Cell membrane</keyword>
<dbReference type="Gene3D" id="1.20.1250.20">
    <property type="entry name" value="MFS general substrate transporter like domains"/>
    <property type="match status" value="1"/>
</dbReference>
<feature type="non-terminal residue" evidence="11">
    <location>
        <position position="1"/>
    </location>
</feature>
<proteinExistence type="inferred from homology"/>
<organism evidence="11 12">
    <name type="scientific">Candidatus Ruania gallistercoris</name>
    <dbReference type="NCBI Taxonomy" id="2838746"/>
    <lineage>
        <taxon>Bacteria</taxon>
        <taxon>Bacillati</taxon>
        <taxon>Actinomycetota</taxon>
        <taxon>Actinomycetes</taxon>
        <taxon>Micrococcales</taxon>
        <taxon>Ruaniaceae</taxon>
        <taxon>Ruania</taxon>
    </lineage>
</organism>
<dbReference type="Pfam" id="PF07690">
    <property type="entry name" value="MFS_1"/>
    <property type="match status" value="1"/>
</dbReference>